<evidence type="ECO:0000313" key="10">
    <source>
        <dbReference type="Proteomes" id="UP000616114"/>
    </source>
</evidence>
<dbReference type="Gene3D" id="1.20.1250.20">
    <property type="entry name" value="MFS general substrate transporter like domains"/>
    <property type="match status" value="1"/>
</dbReference>
<dbReference type="PANTHER" id="PTHR23513">
    <property type="entry name" value="INTEGRAL MEMBRANE EFFLUX PROTEIN-RELATED"/>
    <property type="match status" value="1"/>
</dbReference>
<evidence type="ECO:0000256" key="5">
    <source>
        <dbReference type="ARBA" id="ARBA00022989"/>
    </source>
</evidence>
<feature type="transmembrane region" description="Helical" evidence="7">
    <location>
        <begin position="27"/>
        <end position="50"/>
    </location>
</feature>
<feature type="transmembrane region" description="Helical" evidence="7">
    <location>
        <begin position="339"/>
        <end position="359"/>
    </location>
</feature>
<sequence length="445" mass="45944">MPEPAPERRSRLVDLSPLRESPAFARLWIGNSIAAIGGQMTIVAVSLHIYQLTGSTFAVSLVAAFALIPTVVAGLWGGMLADAFDRRAILLIFAVLSWLSTAGIALVAWLAAEDTAAITWLYGLTVLNAVGTTIVGTTRTSAYPRLLSAPRIPAAAALNGLAMGLAITVGPALAGVLVAGIGLAWTYTVDVLLYSAAFIGILSLPKLPPQGEVMRPGLASLIDGARFLRRAPNVRASFVIDIIAMTFGQPRVVFPAAGALAFGGGAVTVGALTAAFAVGTVLSSLFSGRVTGVRLQGRATARAVHAYGAFIGVFGIALLAAWWLRESEVLPAAGERIDLAGLLLLGAGLLALAGAGAADNISAIFRQSILQTAAPDNMRGRLQGVFIVVVTGGPRVGDLYAGVLATVLAIWAPPLLGALVITALVIVLMRTQRSFAAYDARDPQP</sequence>
<feature type="transmembrane region" description="Helical" evidence="7">
    <location>
        <begin position="156"/>
        <end position="178"/>
    </location>
</feature>
<dbReference type="PROSITE" id="PS50850">
    <property type="entry name" value="MFS"/>
    <property type="match status" value="1"/>
</dbReference>
<evidence type="ECO:0000256" key="6">
    <source>
        <dbReference type="ARBA" id="ARBA00023136"/>
    </source>
</evidence>
<feature type="domain" description="Major facilitator superfamily (MFS) profile" evidence="8">
    <location>
        <begin position="189"/>
        <end position="445"/>
    </location>
</feature>
<reference evidence="9" key="2">
    <citation type="submission" date="2020-09" db="EMBL/GenBank/DDBJ databases">
        <authorList>
            <person name="Sun Q."/>
            <person name="Zhou Y."/>
        </authorList>
    </citation>
    <scope>NUCLEOTIDE SEQUENCE</scope>
    <source>
        <strain evidence="9">CGMCC 1.12785</strain>
    </source>
</reference>
<feature type="transmembrane region" description="Helical" evidence="7">
    <location>
        <begin position="117"/>
        <end position="135"/>
    </location>
</feature>
<dbReference type="AlphaFoldDB" id="A0A8J2XJ30"/>
<evidence type="ECO:0000256" key="7">
    <source>
        <dbReference type="SAM" id="Phobius"/>
    </source>
</evidence>
<evidence type="ECO:0000259" key="8">
    <source>
        <dbReference type="PROSITE" id="PS50850"/>
    </source>
</evidence>
<comment type="subcellular location">
    <subcellularLocation>
        <location evidence="1">Cell inner membrane</location>
        <topology evidence="1">Multi-pass membrane protein</topology>
    </subcellularLocation>
</comment>
<feature type="transmembrane region" description="Helical" evidence="7">
    <location>
        <begin position="56"/>
        <end position="76"/>
    </location>
</feature>
<dbReference type="SUPFAM" id="SSF103473">
    <property type="entry name" value="MFS general substrate transporter"/>
    <property type="match status" value="1"/>
</dbReference>
<gene>
    <name evidence="9" type="ORF">GCM10011333_04930</name>
</gene>
<keyword evidence="5 7" id="KW-1133">Transmembrane helix</keyword>
<keyword evidence="3" id="KW-1003">Cell membrane</keyword>
<reference evidence="9" key="1">
    <citation type="journal article" date="2014" name="Int. J. Syst. Evol. Microbiol.">
        <title>Complete genome sequence of Corynebacterium casei LMG S-19264T (=DSM 44701T), isolated from a smear-ripened cheese.</title>
        <authorList>
            <consortium name="US DOE Joint Genome Institute (JGI-PGF)"/>
            <person name="Walter F."/>
            <person name="Albersmeier A."/>
            <person name="Kalinowski J."/>
            <person name="Ruckert C."/>
        </authorList>
    </citation>
    <scope>NUCLEOTIDE SEQUENCE</scope>
    <source>
        <strain evidence="9">CGMCC 1.12785</strain>
    </source>
</reference>
<dbReference type="EMBL" id="BMFY01000002">
    <property type="protein sequence ID" value="GGA05196.1"/>
    <property type="molecule type" value="Genomic_DNA"/>
</dbReference>
<feature type="transmembrane region" description="Helical" evidence="7">
    <location>
        <begin position="260"/>
        <end position="282"/>
    </location>
</feature>
<dbReference type="InterPro" id="IPR010290">
    <property type="entry name" value="TM_effector"/>
</dbReference>
<feature type="transmembrane region" description="Helical" evidence="7">
    <location>
        <begin position="184"/>
        <end position="205"/>
    </location>
</feature>
<feature type="transmembrane region" description="Helical" evidence="7">
    <location>
        <begin position="88"/>
        <end position="111"/>
    </location>
</feature>
<dbReference type="GO" id="GO:0022857">
    <property type="term" value="F:transmembrane transporter activity"/>
    <property type="evidence" value="ECO:0007669"/>
    <property type="project" value="InterPro"/>
</dbReference>
<evidence type="ECO:0000256" key="4">
    <source>
        <dbReference type="ARBA" id="ARBA00022692"/>
    </source>
</evidence>
<evidence type="ECO:0000256" key="2">
    <source>
        <dbReference type="ARBA" id="ARBA00022448"/>
    </source>
</evidence>
<accession>A0A8J2XJ30</accession>
<comment type="caution">
    <text evidence="9">The sequence shown here is derived from an EMBL/GenBank/DDBJ whole genome shotgun (WGS) entry which is preliminary data.</text>
</comment>
<dbReference type="GO" id="GO:0005886">
    <property type="term" value="C:plasma membrane"/>
    <property type="evidence" value="ECO:0007669"/>
    <property type="project" value="UniProtKB-SubCell"/>
</dbReference>
<protein>
    <submittedName>
        <fullName evidence="9">MFS transporter</fullName>
    </submittedName>
</protein>
<feature type="transmembrane region" description="Helical" evidence="7">
    <location>
        <begin position="403"/>
        <end position="428"/>
    </location>
</feature>
<feature type="transmembrane region" description="Helical" evidence="7">
    <location>
        <begin position="303"/>
        <end position="324"/>
    </location>
</feature>
<evidence type="ECO:0000256" key="3">
    <source>
        <dbReference type="ARBA" id="ARBA00022475"/>
    </source>
</evidence>
<dbReference type="InterPro" id="IPR036259">
    <property type="entry name" value="MFS_trans_sf"/>
</dbReference>
<dbReference type="PANTHER" id="PTHR23513:SF9">
    <property type="entry name" value="ENTEROBACTIN EXPORTER ENTS"/>
    <property type="match status" value="1"/>
</dbReference>
<keyword evidence="6 7" id="KW-0472">Membrane</keyword>
<keyword evidence="4 7" id="KW-0812">Transmembrane</keyword>
<keyword evidence="10" id="KW-1185">Reference proteome</keyword>
<name>A0A8J2XJ30_9MICO</name>
<keyword evidence="2" id="KW-0813">Transport</keyword>
<dbReference type="InterPro" id="IPR020846">
    <property type="entry name" value="MFS_dom"/>
</dbReference>
<dbReference type="Proteomes" id="UP000616114">
    <property type="component" value="Unassembled WGS sequence"/>
</dbReference>
<evidence type="ECO:0000313" key="9">
    <source>
        <dbReference type="EMBL" id="GGA05196.1"/>
    </source>
</evidence>
<proteinExistence type="predicted"/>
<organism evidence="9 10">
    <name type="scientific">Sediminivirga luteola</name>
    <dbReference type="NCBI Taxonomy" id="1774748"/>
    <lineage>
        <taxon>Bacteria</taxon>
        <taxon>Bacillati</taxon>
        <taxon>Actinomycetota</taxon>
        <taxon>Actinomycetes</taxon>
        <taxon>Micrococcales</taxon>
        <taxon>Brevibacteriaceae</taxon>
        <taxon>Sediminivirga</taxon>
    </lineage>
</organism>
<evidence type="ECO:0000256" key="1">
    <source>
        <dbReference type="ARBA" id="ARBA00004429"/>
    </source>
</evidence>
<dbReference type="CDD" id="cd06173">
    <property type="entry name" value="MFS_MefA_like"/>
    <property type="match status" value="1"/>
</dbReference>
<feature type="transmembrane region" description="Helical" evidence="7">
    <location>
        <begin position="380"/>
        <end position="397"/>
    </location>
</feature>
<dbReference type="RefSeq" id="WP_188549338.1">
    <property type="nucleotide sequence ID" value="NZ_BMFY01000002.1"/>
</dbReference>
<dbReference type="Pfam" id="PF05977">
    <property type="entry name" value="MFS_3"/>
    <property type="match status" value="1"/>
</dbReference>